<dbReference type="InterPro" id="IPR007343">
    <property type="entry name" value="Uncharacterised_pept_Zn_put"/>
</dbReference>
<evidence type="ECO:0000313" key="6">
    <source>
        <dbReference type="EMBL" id="OZC04490.1"/>
    </source>
</evidence>
<evidence type="ECO:0000256" key="4">
    <source>
        <dbReference type="ARBA" id="ARBA00023136"/>
    </source>
</evidence>
<dbReference type="OrthoDB" id="9774900at2"/>
<keyword evidence="4 5" id="KW-0472">Membrane</keyword>
<dbReference type="Pfam" id="PF04228">
    <property type="entry name" value="Zn_peptidase"/>
    <property type="match status" value="1"/>
</dbReference>
<dbReference type="PANTHER" id="PTHR30168:SF0">
    <property type="entry name" value="INNER MEMBRANE PROTEIN"/>
    <property type="match status" value="1"/>
</dbReference>
<feature type="transmembrane region" description="Helical" evidence="5">
    <location>
        <begin position="21"/>
        <end position="43"/>
    </location>
</feature>
<sequence length="272" mass="28805">MRLGRSRRSDNVIDARGGRGGVGRGAAIGCGPLIVVGILALLFGADPSEILRMLGQQGGATQQVEQTAPGQADEASEYVRRVLGETEDVWEDVYPAATGQPYREPALVLYSGVYPTACGTGSSATGPFYCPSDQRVYIDLSFFNQLARMGGTGDFAPAYVIAHEVGHHIQNLTGVLAASQRARGRSDVSVAVELQADCYAGVWAHHADRERDVLDESDVQEGLDAAAAVGDDAIRGGAVAPDALSHGTSQMRAEWFLRGFRSGDMRACDTFG</sequence>
<dbReference type="EMBL" id="MQWB01000001">
    <property type="protein sequence ID" value="OZC04490.1"/>
    <property type="molecule type" value="Genomic_DNA"/>
</dbReference>
<evidence type="ECO:0000256" key="5">
    <source>
        <dbReference type="SAM" id="Phobius"/>
    </source>
</evidence>
<dbReference type="RefSeq" id="WP_094551019.1">
    <property type="nucleotide sequence ID" value="NZ_MQWB01000001.1"/>
</dbReference>
<comment type="caution">
    <text evidence="6">The sequence shown here is derived from an EMBL/GenBank/DDBJ whole genome shotgun (WGS) entry which is preliminary data.</text>
</comment>
<evidence type="ECO:0000313" key="7">
    <source>
        <dbReference type="Proteomes" id="UP000216446"/>
    </source>
</evidence>
<dbReference type="Proteomes" id="UP000216446">
    <property type="component" value="Unassembled WGS sequence"/>
</dbReference>
<proteinExistence type="predicted"/>
<protein>
    <recommendedName>
        <fullName evidence="8">Flagellar biosynthesis protein FlgM</fullName>
    </recommendedName>
</protein>
<keyword evidence="3 5" id="KW-1133">Transmembrane helix</keyword>
<dbReference type="GO" id="GO:0016020">
    <property type="term" value="C:membrane"/>
    <property type="evidence" value="ECO:0007669"/>
    <property type="project" value="UniProtKB-SubCell"/>
</dbReference>
<name>A0A259U3G4_9BACT</name>
<evidence type="ECO:0000256" key="1">
    <source>
        <dbReference type="ARBA" id="ARBA00004167"/>
    </source>
</evidence>
<evidence type="ECO:0000256" key="2">
    <source>
        <dbReference type="ARBA" id="ARBA00022692"/>
    </source>
</evidence>
<keyword evidence="2 5" id="KW-0812">Transmembrane</keyword>
<dbReference type="FunCoup" id="A0A259U3G4">
    <property type="interactions" value="55"/>
</dbReference>
<dbReference type="AlphaFoldDB" id="A0A259U3G4"/>
<dbReference type="PANTHER" id="PTHR30168">
    <property type="entry name" value="PUTATIVE MEMBRANE PROTEIN YPFJ"/>
    <property type="match status" value="1"/>
</dbReference>
<accession>A0A259U3G4</accession>
<keyword evidence="7" id="KW-1185">Reference proteome</keyword>
<comment type="subcellular location">
    <subcellularLocation>
        <location evidence="1">Membrane</location>
        <topology evidence="1">Single-pass membrane protein</topology>
    </subcellularLocation>
</comment>
<reference evidence="6 7" key="1">
    <citation type="submission" date="2016-11" db="EMBL/GenBank/DDBJ databases">
        <title>Study of marine rhodopsin-containing bacteria.</title>
        <authorList>
            <person name="Yoshizawa S."/>
            <person name="Kumagai Y."/>
            <person name="Kogure K."/>
        </authorList>
    </citation>
    <scope>NUCLEOTIDE SEQUENCE [LARGE SCALE GENOMIC DNA]</scope>
    <source>
        <strain evidence="6 7">SG-29</strain>
    </source>
</reference>
<evidence type="ECO:0000256" key="3">
    <source>
        <dbReference type="ARBA" id="ARBA00022989"/>
    </source>
</evidence>
<evidence type="ECO:0008006" key="8">
    <source>
        <dbReference type="Google" id="ProtNLM"/>
    </source>
</evidence>
<dbReference type="InParanoid" id="A0A259U3G4"/>
<gene>
    <name evidence="6" type="ORF">BSZ36_16815</name>
</gene>
<organism evidence="6 7">
    <name type="scientific">Rubricoccus marinus</name>
    <dbReference type="NCBI Taxonomy" id="716817"/>
    <lineage>
        <taxon>Bacteria</taxon>
        <taxon>Pseudomonadati</taxon>
        <taxon>Rhodothermota</taxon>
        <taxon>Rhodothermia</taxon>
        <taxon>Rhodothermales</taxon>
        <taxon>Rubricoccaceae</taxon>
        <taxon>Rubricoccus</taxon>
    </lineage>
</organism>